<proteinExistence type="predicted"/>
<evidence type="ECO:0000313" key="1">
    <source>
        <dbReference type="EMBL" id="MFB5193094.1"/>
    </source>
</evidence>
<dbReference type="Gene3D" id="1.20.1260.10">
    <property type="match status" value="2"/>
</dbReference>
<reference evidence="1 2" key="1">
    <citation type="journal article" date="2024" name="Int. J. Mol. Sci.">
        <title>Exploration of Alicyclobacillus spp. Genome in Search of Antibiotic Resistance.</title>
        <authorList>
            <person name="Bucka-Kolendo J."/>
            <person name="Kiousi D.E."/>
            <person name="Dekowska A."/>
            <person name="Mikolajczuk-Szczyrba A."/>
            <person name="Karadedos D.M."/>
            <person name="Michael P."/>
            <person name="Galanis A."/>
            <person name="Sokolowska B."/>
        </authorList>
    </citation>
    <scope>NUCLEOTIDE SEQUENCE [LARGE SCALE GENOMIC DNA]</scope>
    <source>
        <strain evidence="1 2">KKP 3000</strain>
    </source>
</reference>
<evidence type="ECO:0000313" key="2">
    <source>
        <dbReference type="Proteomes" id="UP001579974"/>
    </source>
</evidence>
<gene>
    <name evidence="1" type="ORF">KKP3000_002693</name>
</gene>
<dbReference type="EMBL" id="JBDXSU010000039">
    <property type="protein sequence ID" value="MFB5193094.1"/>
    <property type="molecule type" value="Genomic_DNA"/>
</dbReference>
<organism evidence="1 2">
    <name type="scientific">Alicyclobacillus fastidiosus</name>
    <dbReference type="NCBI Taxonomy" id="392011"/>
    <lineage>
        <taxon>Bacteria</taxon>
        <taxon>Bacillati</taxon>
        <taxon>Bacillota</taxon>
        <taxon>Bacilli</taxon>
        <taxon>Bacillales</taxon>
        <taxon>Alicyclobacillaceae</taxon>
        <taxon>Alicyclobacillus</taxon>
    </lineage>
</organism>
<dbReference type="Pfam" id="PF11553">
    <property type="entry name" value="DUF3231"/>
    <property type="match status" value="2"/>
</dbReference>
<dbReference type="Proteomes" id="UP001579974">
    <property type="component" value="Unassembled WGS sequence"/>
</dbReference>
<dbReference type="RefSeq" id="WP_275475974.1">
    <property type="nucleotide sequence ID" value="NZ_CP162940.1"/>
</dbReference>
<protein>
    <submittedName>
        <fullName evidence="1">DUF3231 family protein</fullName>
    </submittedName>
</protein>
<dbReference type="InterPro" id="IPR012347">
    <property type="entry name" value="Ferritin-like"/>
</dbReference>
<dbReference type="InterPro" id="IPR021617">
    <property type="entry name" value="DUF3231"/>
</dbReference>
<sequence length="333" mass="37012">MEHNVKLTSAEMAVLWTSYMNDSLSMCVFSQFLQHVDDDDIRPVVEHALSLCQRHIQSYRQLLTKENFPIPVGFTDEDVNLGAPRLYSDAFYLKYIDGMAMVGMTSASAALAGATRDDVREMYTSLLMESVALHNTAIPILLDKGIYVRAPIISTPSQVDFVKKQNFLTGFFGERRPLNAIEITNLNINIFRNCLGEALLLGFAQTAQSKKVRQYMERGKDISAKHIKVFSDILSHDDLPPAVSWATDVSNSTTHTFSDKLMMFHVAALTGAGVGNYGIAIGTSPRRDLGAAFLRLQGEVMLYGEDGAEIAIENGWLEQPPMADDRTELARHK</sequence>
<comment type="caution">
    <text evidence="1">The sequence shown here is derived from an EMBL/GenBank/DDBJ whole genome shotgun (WGS) entry which is preliminary data.</text>
</comment>
<accession>A0ABV5ALG3</accession>
<keyword evidence="2" id="KW-1185">Reference proteome</keyword>
<name>A0ABV5ALG3_9BACL</name>